<dbReference type="Gene3D" id="3.40.50.720">
    <property type="entry name" value="NAD(P)-binding Rossmann-like Domain"/>
    <property type="match status" value="1"/>
</dbReference>
<dbReference type="AlphaFoldDB" id="A0A5N6JI43"/>
<comment type="similarity">
    <text evidence="1 3">Belongs to the short-chain dehydrogenases/reductases (SDR) family.</text>
</comment>
<dbReference type="Pfam" id="PF00106">
    <property type="entry name" value="adh_short"/>
    <property type="match status" value="1"/>
</dbReference>
<dbReference type="SUPFAM" id="SSF51735">
    <property type="entry name" value="NAD(P)-binding Rossmann-fold domains"/>
    <property type="match status" value="1"/>
</dbReference>
<evidence type="ECO:0008006" key="6">
    <source>
        <dbReference type="Google" id="ProtNLM"/>
    </source>
</evidence>
<sequence>MSEFDFDTEGKSVVERWGSLTEGKVVVLTGASEGGLGGATALALASARPSQLVLLARTENKISPETQPAFVHIEFDDLDSVRRAAADVLSVTSKIDVLINNAGVMAIPWSKCKSGLEKTLAINHIGHFLLTKLLMPSILAADPGSRIVNVTSAAYRMAPFFFDDWNFSDGQTYHPLAAYGQSKTANILFTVGLAQRYKEHGILSYAAHPGYIPGTSLLLHGPDLDPSAMDEVARKNTGFPFGPDPPKSLEQGISTTLVVALSPEVTDASGAYMEDCQVCEAREYARDPKLADRLWSLSEELASEAF</sequence>
<name>A0A5N6JI43_9EURO</name>
<evidence type="ECO:0000313" key="5">
    <source>
        <dbReference type="Proteomes" id="UP000326289"/>
    </source>
</evidence>
<dbReference type="InterPro" id="IPR002347">
    <property type="entry name" value="SDR_fam"/>
</dbReference>
<proteinExistence type="inferred from homology"/>
<reference evidence="4 5" key="1">
    <citation type="submission" date="2019-04" db="EMBL/GenBank/DDBJ databases">
        <title>Fungal friends and foes A comparative genomics study of 23 Aspergillus species from section Flavi.</title>
        <authorList>
            <consortium name="DOE Joint Genome Institute"/>
            <person name="Kjaerbolling I."/>
            <person name="Vesth T.C."/>
            <person name="Frisvad J.C."/>
            <person name="Nybo J.L."/>
            <person name="Theobald S."/>
            <person name="Kildgaard S."/>
            <person name="Petersen T.I."/>
            <person name="Kuo A."/>
            <person name="Sato A."/>
            <person name="Lyhne E.K."/>
            <person name="Kogle M.E."/>
            <person name="Wiebenga A."/>
            <person name="Kun R.S."/>
            <person name="Lubbers R.J."/>
            <person name="Makela M.R."/>
            <person name="Barry K."/>
            <person name="Chovatia M."/>
            <person name="Clum A."/>
            <person name="Daum C."/>
            <person name="Haridas S."/>
            <person name="He G."/>
            <person name="LaButti K."/>
            <person name="Lipzen A."/>
            <person name="Mondo S."/>
            <person name="Pangilinan J."/>
            <person name="Riley R."/>
            <person name="Salamov A."/>
            <person name="Simmons B.A."/>
            <person name="Magnuson J.K."/>
            <person name="Henrissat B."/>
            <person name="Mortensen U.H."/>
            <person name="Larsen T.O."/>
            <person name="De vries R.P."/>
            <person name="Grigoriev I.V."/>
            <person name="Machida M."/>
            <person name="Baker S.E."/>
            <person name="Andersen M.R."/>
        </authorList>
    </citation>
    <scope>NUCLEOTIDE SEQUENCE [LARGE SCALE GENOMIC DNA]</scope>
    <source>
        <strain evidence="4 5">CBS 117635</strain>
    </source>
</reference>
<accession>A0A5N6JI43</accession>
<dbReference type="PANTHER" id="PTHR43157">
    <property type="entry name" value="PHOSPHATIDYLINOSITOL-GLYCAN BIOSYNTHESIS CLASS F PROTEIN-RELATED"/>
    <property type="match status" value="1"/>
</dbReference>
<keyword evidence="2" id="KW-0560">Oxidoreductase</keyword>
<dbReference type="PANTHER" id="PTHR43157:SF31">
    <property type="entry name" value="PHOSPHATIDYLINOSITOL-GLYCAN BIOSYNTHESIS CLASS F PROTEIN"/>
    <property type="match status" value="1"/>
</dbReference>
<gene>
    <name evidence="4" type="ORF">BDV30DRAFT_222711</name>
</gene>
<evidence type="ECO:0000256" key="1">
    <source>
        <dbReference type="ARBA" id="ARBA00006484"/>
    </source>
</evidence>
<dbReference type="EMBL" id="ML732767">
    <property type="protein sequence ID" value="KAB8278551.1"/>
    <property type="molecule type" value="Genomic_DNA"/>
</dbReference>
<evidence type="ECO:0000256" key="3">
    <source>
        <dbReference type="RuleBase" id="RU000363"/>
    </source>
</evidence>
<organism evidence="4 5">
    <name type="scientific">Aspergillus minisclerotigenes</name>
    <dbReference type="NCBI Taxonomy" id="656917"/>
    <lineage>
        <taxon>Eukaryota</taxon>
        <taxon>Fungi</taxon>
        <taxon>Dikarya</taxon>
        <taxon>Ascomycota</taxon>
        <taxon>Pezizomycotina</taxon>
        <taxon>Eurotiomycetes</taxon>
        <taxon>Eurotiomycetidae</taxon>
        <taxon>Eurotiales</taxon>
        <taxon>Aspergillaceae</taxon>
        <taxon>Aspergillus</taxon>
        <taxon>Aspergillus subgen. Circumdati</taxon>
    </lineage>
</organism>
<dbReference type="PRINTS" id="PR00081">
    <property type="entry name" value="GDHRDH"/>
</dbReference>
<dbReference type="Proteomes" id="UP000326289">
    <property type="component" value="Unassembled WGS sequence"/>
</dbReference>
<evidence type="ECO:0000256" key="2">
    <source>
        <dbReference type="ARBA" id="ARBA00023002"/>
    </source>
</evidence>
<evidence type="ECO:0000313" key="4">
    <source>
        <dbReference type="EMBL" id="KAB8278551.1"/>
    </source>
</evidence>
<keyword evidence="5" id="KW-1185">Reference proteome</keyword>
<dbReference type="PRINTS" id="PR00080">
    <property type="entry name" value="SDRFAMILY"/>
</dbReference>
<dbReference type="GO" id="GO:0016491">
    <property type="term" value="F:oxidoreductase activity"/>
    <property type="evidence" value="ECO:0007669"/>
    <property type="project" value="UniProtKB-KW"/>
</dbReference>
<dbReference type="InterPro" id="IPR036291">
    <property type="entry name" value="NAD(P)-bd_dom_sf"/>
</dbReference>
<protein>
    <recommendedName>
        <fullName evidence="6">Short-chain dehydrogenase</fullName>
    </recommendedName>
</protein>